<evidence type="ECO:0000256" key="1">
    <source>
        <dbReference type="SAM" id="MobiDB-lite"/>
    </source>
</evidence>
<protein>
    <submittedName>
        <fullName evidence="2">Uncharacterized protein</fullName>
    </submittedName>
</protein>
<reference evidence="2" key="2">
    <citation type="submission" date="2022-01" db="EMBL/GenBank/DDBJ databases">
        <authorList>
            <person name="Yamashiro T."/>
            <person name="Shiraishi A."/>
            <person name="Satake H."/>
            <person name="Nakayama K."/>
        </authorList>
    </citation>
    <scope>NUCLEOTIDE SEQUENCE</scope>
</reference>
<accession>A0ABQ5BNG9</accession>
<evidence type="ECO:0000313" key="2">
    <source>
        <dbReference type="EMBL" id="GJT15382.1"/>
    </source>
</evidence>
<organism evidence="2 3">
    <name type="scientific">Tanacetum coccineum</name>
    <dbReference type="NCBI Taxonomy" id="301880"/>
    <lineage>
        <taxon>Eukaryota</taxon>
        <taxon>Viridiplantae</taxon>
        <taxon>Streptophyta</taxon>
        <taxon>Embryophyta</taxon>
        <taxon>Tracheophyta</taxon>
        <taxon>Spermatophyta</taxon>
        <taxon>Magnoliopsida</taxon>
        <taxon>eudicotyledons</taxon>
        <taxon>Gunneridae</taxon>
        <taxon>Pentapetalae</taxon>
        <taxon>asterids</taxon>
        <taxon>campanulids</taxon>
        <taxon>Asterales</taxon>
        <taxon>Asteraceae</taxon>
        <taxon>Asteroideae</taxon>
        <taxon>Anthemideae</taxon>
        <taxon>Anthemidinae</taxon>
        <taxon>Tanacetum</taxon>
    </lineage>
</organism>
<name>A0ABQ5BNG9_9ASTR</name>
<dbReference type="Proteomes" id="UP001151760">
    <property type="component" value="Unassembled WGS sequence"/>
</dbReference>
<feature type="region of interest" description="Disordered" evidence="1">
    <location>
        <begin position="181"/>
        <end position="258"/>
    </location>
</feature>
<keyword evidence="3" id="KW-1185">Reference proteome</keyword>
<sequence length="351" mass="40196">MQQFWDTASKNAKNDKYYFILDCQRFEIGAELFSKALRLDSTPHNVGEEARLEKLKYVAKGEPRGKRTFGMPIPESMMSREIKESNAYKQKDEVPRHSRTITYADNLLEDQGQALDYAILVNQEENQQREMELRSKQRHARIVLEKQVNKEVDKGYKHMKIKIKAQEKLSPKSQLLLNLKKQRKENKEQRILDDIRKAPREGSSAALESPNHSDSSDNSDDDMIKSDRDSNHGAEHDKSDYESADSDKDDSNKDSDKDQAADFVIRPHAKEPESKQPEPQLHSPSVIITSLNDVNWYLVDHTDVQISELLNEPSYTQTTTVTVTPVLDMIHETQDETPPATPSTKAKKMSA</sequence>
<proteinExistence type="predicted"/>
<reference evidence="2" key="1">
    <citation type="journal article" date="2022" name="Int. J. Mol. Sci.">
        <title>Draft Genome of Tanacetum Coccineum: Genomic Comparison of Closely Related Tanacetum-Family Plants.</title>
        <authorList>
            <person name="Yamashiro T."/>
            <person name="Shiraishi A."/>
            <person name="Nakayama K."/>
            <person name="Satake H."/>
        </authorList>
    </citation>
    <scope>NUCLEOTIDE SEQUENCE</scope>
</reference>
<feature type="compositionally biased region" description="Basic and acidic residues" evidence="1">
    <location>
        <begin position="185"/>
        <end position="200"/>
    </location>
</feature>
<dbReference type="EMBL" id="BQNB010013392">
    <property type="protein sequence ID" value="GJT15382.1"/>
    <property type="molecule type" value="Genomic_DNA"/>
</dbReference>
<feature type="compositionally biased region" description="Basic and acidic residues" evidence="1">
    <location>
        <begin position="222"/>
        <end position="258"/>
    </location>
</feature>
<evidence type="ECO:0000313" key="3">
    <source>
        <dbReference type="Proteomes" id="UP001151760"/>
    </source>
</evidence>
<comment type="caution">
    <text evidence="2">The sequence shown here is derived from an EMBL/GenBank/DDBJ whole genome shotgun (WGS) entry which is preliminary data.</text>
</comment>
<gene>
    <name evidence="2" type="ORF">Tco_0874088</name>
</gene>